<sequence>MADTKKYRGNCRCGAFIFEMEMPEIKSAMACRCSICLKKAYLWLLLDKPPKIVKGEGTLVGYEFGNKKMTHQFCENCGTAVMAVGATGAGINVSHNFIFRFNGDTLDPQYVPPAYSGPEPNPAGFAEGKTYYGSCHCGAVTATLKVKGSLDSYEGRIIECNCSLCQRGGYIWIYPLKDQIAIQGTENLSYYVTHSRVGRIAKCKTCGVQIFLDLNPLTDEEIAALPEDMRKRRAHNIDVRPFNLRVLNNFDLESIKPVRHDGYNTIKPAYVNP</sequence>
<evidence type="ECO:0000313" key="6">
    <source>
        <dbReference type="Proteomes" id="UP001302812"/>
    </source>
</evidence>
<evidence type="ECO:0000313" key="5">
    <source>
        <dbReference type="EMBL" id="KAK4112072.1"/>
    </source>
</evidence>
<comment type="similarity">
    <text evidence="1">Belongs to the Gfa family.</text>
</comment>
<dbReference type="SUPFAM" id="SSF51316">
    <property type="entry name" value="Mss4-like"/>
    <property type="match status" value="2"/>
</dbReference>
<dbReference type="PROSITE" id="PS51891">
    <property type="entry name" value="CENP_V_GFA"/>
    <property type="match status" value="2"/>
</dbReference>
<dbReference type="GeneID" id="89935788"/>
<keyword evidence="6" id="KW-1185">Reference proteome</keyword>
<dbReference type="GO" id="GO:0016846">
    <property type="term" value="F:carbon-sulfur lyase activity"/>
    <property type="evidence" value="ECO:0007669"/>
    <property type="project" value="InterPro"/>
</dbReference>
<dbReference type="PANTHER" id="PTHR28620">
    <property type="entry name" value="CENTROMERE PROTEIN V"/>
    <property type="match status" value="1"/>
</dbReference>
<feature type="domain" description="CENP-V/GFA" evidence="4">
    <location>
        <begin position="7"/>
        <end position="116"/>
    </location>
</feature>
<keyword evidence="3" id="KW-0862">Zinc</keyword>
<evidence type="ECO:0000256" key="2">
    <source>
        <dbReference type="ARBA" id="ARBA00022723"/>
    </source>
</evidence>
<dbReference type="PANTHER" id="PTHR28620:SF1">
    <property type="entry name" value="CENP-V_GFA DOMAIN-CONTAINING PROTEIN"/>
    <property type="match status" value="1"/>
</dbReference>
<proteinExistence type="inferred from homology"/>
<evidence type="ECO:0000256" key="1">
    <source>
        <dbReference type="ARBA" id="ARBA00005495"/>
    </source>
</evidence>
<comment type="caution">
    <text evidence="5">The sequence shown here is derived from an EMBL/GenBank/DDBJ whole genome shotgun (WGS) entry which is preliminary data.</text>
</comment>
<gene>
    <name evidence="5" type="ORF">N656DRAFT_710317</name>
</gene>
<accession>A0AAN6YRK6</accession>
<organism evidence="5 6">
    <name type="scientific">Canariomyces notabilis</name>
    <dbReference type="NCBI Taxonomy" id="2074819"/>
    <lineage>
        <taxon>Eukaryota</taxon>
        <taxon>Fungi</taxon>
        <taxon>Dikarya</taxon>
        <taxon>Ascomycota</taxon>
        <taxon>Pezizomycotina</taxon>
        <taxon>Sordariomycetes</taxon>
        <taxon>Sordariomycetidae</taxon>
        <taxon>Sordariales</taxon>
        <taxon>Chaetomiaceae</taxon>
        <taxon>Canariomyces</taxon>
    </lineage>
</organism>
<dbReference type="GO" id="GO:0046872">
    <property type="term" value="F:metal ion binding"/>
    <property type="evidence" value="ECO:0007669"/>
    <property type="project" value="UniProtKB-KW"/>
</dbReference>
<reference evidence="5" key="1">
    <citation type="journal article" date="2023" name="Mol. Phylogenet. Evol.">
        <title>Genome-scale phylogeny and comparative genomics of the fungal order Sordariales.</title>
        <authorList>
            <person name="Hensen N."/>
            <person name="Bonometti L."/>
            <person name="Westerberg I."/>
            <person name="Brannstrom I.O."/>
            <person name="Guillou S."/>
            <person name="Cros-Aarteil S."/>
            <person name="Calhoun S."/>
            <person name="Haridas S."/>
            <person name="Kuo A."/>
            <person name="Mondo S."/>
            <person name="Pangilinan J."/>
            <person name="Riley R."/>
            <person name="LaButti K."/>
            <person name="Andreopoulos B."/>
            <person name="Lipzen A."/>
            <person name="Chen C."/>
            <person name="Yan M."/>
            <person name="Daum C."/>
            <person name="Ng V."/>
            <person name="Clum A."/>
            <person name="Steindorff A."/>
            <person name="Ohm R.A."/>
            <person name="Martin F."/>
            <person name="Silar P."/>
            <person name="Natvig D.O."/>
            <person name="Lalanne C."/>
            <person name="Gautier V."/>
            <person name="Ament-Velasquez S.L."/>
            <person name="Kruys A."/>
            <person name="Hutchinson M.I."/>
            <person name="Powell A.J."/>
            <person name="Barry K."/>
            <person name="Miller A.N."/>
            <person name="Grigoriev I.V."/>
            <person name="Debuchy R."/>
            <person name="Gladieux P."/>
            <person name="Hiltunen Thoren M."/>
            <person name="Johannesson H."/>
        </authorList>
    </citation>
    <scope>NUCLEOTIDE SEQUENCE</scope>
    <source>
        <strain evidence="5">CBS 508.74</strain>
    </source>
</reference>
<dbReference type="EMBL" id="MU853343">
    <property type="protein sequence ID" value="KAK4112072.1"/>
    <property type="molecule type" value="Genomic_DNA"/>
</dbReference>
<evidence type="ECO:0000256" key="3">
    <source>
        <dbReference type="ARBA" id="ARBA00022833"/>
    </source>
</evidence>
<dbReference type="RefSeq" id="XP_064669642.1">
    <property type="nucleotide sequence ID" value="XM_064811663.1"/>
</dbReference>
<protein>
    <recommendedName>
        <fullName evidence="4">CENP-V/GFA domain-containing protein</fullName>
    </recommendedName>
</protein>
<dbReference type="InterPro" id="IPR052355">
    <property type="entry name" value="CENP-V-like"/>
</dbReference>
<evidence type="ECO:0000259" key="4">
    <source>
        <dbReference type="PROSITE" id="PS51891"/>
    </source>
</evidence>
<dbReference type="InterPro" id="IPR006913">
    <property type="entry name" value="CENP-V/GFA"/>
</dbReference>
<name>A0AAN6YRK6_9PEZI</name>
<reference evidence="5" key="2">
    <citation type="submission" date="2023-05" db="EMBL/GenBank/DDBJ databases">
        <authorList>
            <consortium name="Lawrence Berkeley National Laboratory"/>
            <person name="Steindorff A."/>
            <person name="Hensen N."/>
            <person name="Bonometti L."/>
            <person name="Westerberg I."/>
            <person name="Brannstrom I.O."/>
            <person name="Guillou S."/>
            <person name="Cros-Aarteil S."/>
            <person name="Calhoun S."/>
            <person name="Haridas S."/>
            <person name="Kuo A."/>
            <person name="Mondo S."/>
            <person name="Pangilinan J."/>
            <person name="Riley R."/>
            <person name="Labutti K."/>
            <person name="Andreopoulos B."/>
            <person name="Lipzen A."/>
            <person name="Chen C."/>
            <person name="Yanf M."/>
            <person name="Daum C."/>
            <person name="Ng V."/>
            <person name="Clum A."/>
            <person name="Ohm R."/>
            <person name="Martin F."/>
            <person name="Silar P."/>
            <person name="Natvig D."/>
            <person name="Lalanne C."/>
            <person name="Gautier V."/>
            <person name="Ament-Velasquez S.L."/>
            <person name="Kruys A."/>
            <person name="Hutchinson M.I."/>
            <person name="Powell A.J."/>
            <person name="Barry K."/>
            <person name="Miller A.N."/>
            <person name="Grigoriev I.V."/>
            <person name="Debuchy R."/>
            <person name="Gladieux P."/>
            <person name="Thoren M.H."/>
            <person name="Johannesson H."/>
        </authorList>
    </citation>
    <scope>NUCLEOTIDE SEQUENCE</scope>
    <source>
        <strain evidence="5">CBS 508.74</strain>
    </source>
</reference>
<feature type="domain" description="CENP-V/GFA" evidence="4">
    <location>
        <begin position="131"/>
        <end position="243"/>
    </location>
</feature>
<dbReference type="AlphaFoldDB" id="A0AAN6YRK6"/>
<dbReference type="InterPro" id="IPR011057">
    <property type="entry name" value="Mss4-like_sf"/>
</dbReference>
<dbReference type="Pfam" id="PF04828">
    <property type="entry name" value="GFA"/>
    <property type="match status" value="2"/>
</dbReference>
<dbReference type="Gene3D" id="2.170.150.70">
    <property type="match status" value="2"/>
</dbReference>
<dbReference type="Proteomes" id="UP001302812">
    <property type="component" value="Unassembled WGS sequence"/>
</dbReference>
<keyword evidence="2" id="KW-0479">Metal-binding</keyword>